<evidence type="ECO:0000256" key="12">
    <source>
        <dbReference type="ARBA" id="ARBA00031533"/>
    </source>
</evidence>
<evidence type="ECO:0000256" key="6">
    <source>
        <dbReference type="ARBA" id="ARBA00022670"/>
    </source>
</evidence>
<dbReference type="Gene3D" id="2.60.40.1730">
    <property type="entry name" value="tricorn interacting facor f3 domain"/>
    <property type="match status" value="1"/>
</dbReference>
<reference evidence="15 16" key="1">
    <citation type="submission" date="2023-09" db="EMBL/GenBank/DDBJ databases">
        <title>Microbacterium fusihabitans sp. nov., Microbacterium phycihabitans sp. nov., and Microbacterium cervinum sp. nov., isolated from dried seaweeds of beach.</title>
        <authorList>
            <person name="Lee S.D."/>
        </authorList>
    </citation>
    <scope>NUCLEOTIDE SEQUENCE [LARGE SCALE GENOMIC DNA]</scope>
    <source>
        <strain evidence="15 16">KSW4-17</strain>
    </source>
</reference>
<dbReference type="RefSeq" id="WP_315994807.1">
    <property type="nucleotide sequence ID" value="NZ_JAWDIS010000002.1"/>
</dbReference>
<feature type="domain" description="Aminopeptidase N-like N-terminal" evidence="14">
    <location>
        <begin position="19"/>
        <end position="189"/>
    </location>
</feature>
<evidence type="ECO:0000256" key="8">
    <source>
        <dbReference type="ARBA" id="ARBA00022801"/>
    </source>
</evidence>
<dbReference type="PANTHER" id="PTHR11533:SF297">
    <property type="entry name" value="AMINOPEPTIDASE N"/>
    <property type="match status" value="1"/>
</dbReference>
<keyword evidence="16" id="KW-1185">Reference proteome</keyword>
<dbReference type="Proteomes" id="UP001263371">
    <property type="component" value="Unassembled WGS sequence"/>
</dbReference>
<keyword evidence="9" id="KW-0862">Zinc</keyword>
<sequence length="432" mass="46761">MSGADSYAPQSGDRSYDVESYDLSLTYRVRTNRLDGVATIVGIARESLSSLELDLVGLRTGRVRMDGAPARFAAGPRVLRVTPGRTIAPGERFAVEVTYGGAPAPRRSRWGTVGWEELTDGALVAGQPIGAPTWFPCNDRPDARARMRMEITVDDGYAVAATGVAGATARRGGRVTTTFTSDVPTATYLAAVHVGRYRTRPLVGSGDGVIPPVSVTAPPALTSAADRAFATVPDMLRLFDRLFGPYPQEACSLVVTADELEIPLEAQGLAVFGMNHLVPAAQRLVAHELAHQWFGNSVGLARWSDIWLNEGFACYAEWLWSEESGGTDVETCVAENYAGLVAKPRDLLLVDPGPDDMFDDRVYKRGAMALHAVRREVGDAAFFDLLRAWTAEHRHRLVTTDDFRRAVEAAGGGDAATVLSRWIDHRALPPRP</sequence>
<dbReference type="Gene3D" id="1.10.390.10">
    <property type="entry name" value="Neutral Protease Domain 2"/>
    <property type="match status" value="1"/>
</dbReference>
<dbReference type="InterPro" id="IPR050344">
    <property type="entry name" value="Peptidase_M1_aminopeptidases"/>
</dbReference>
<comment type="caution">
    <text evidence="15">The sequence shown here is derived from an EMBL/GenBank/DDBJ whole genome shotgun (WGS) entry which is preliminary data.</text>
</comment>
<keyword evidence="7" id="KW-0479">Metal-binding</keyword>
<dbReference type="GO" id="GO:0004177">
    <property type="term" value="F:aminopeptidase activity"/>
    <property type="evidence" value="ECO:0007669"/>
    <property type="project" value="UniProtKB-KW"/>
</dbReference>
<evidence type="ECO:0000256" key="2">
    <source>
        <dbReference type="ARBA" id="ARBA00001947"/>
    </source>
</evidence>
<accession>A0ABU3T8A8</accession>
<dbReference type="InterPro" id="IPR014782">
    <property type="entry name" value="Peptidase_M1_dom"/>
</dbReference>
<dbReference type="SUPFAM" id="SSF55486">
    <property type="entry name" value="Metalloproteases ('zincins'), catalytic domain"/>
    <property type="match status" value="1"/>
</dbReference>
<evidence type="ECO:0000256" key="11">
    <source>
        <dbReference type="ARBA" id="ARBA00029811"/>
    </source>
</evidence>
<dbReference type="EC" id="3.4.11.2" evidence="4"/>
<evidence type="ECO:0000259" key="13">
    <source>
        <dbReference type="Pfam" id="PF01433"/>
    </source>
</evidence>
<evidence type="ECO:0000256" key="1">
    <source>
        <dbReference type="ARBA" id="ARBA00000098"/>
    </source>
</evidence>
<dbReference type="CDD" id="cd09603">
    <property type="entry name" value="M1_APN_like"/>
    <property type="match status" value="1"/>
</dbReference>
<keyword evidence="10" id="KW-0482">Metalloprotease</keyword>
<dbReference type="Pfam" id="PF17900">
    <property type="entry name" value="Peptidase_M1_N"/>
    <property type="match status" value="1"/>
</dbReference>
<dbReference type="InterPro" id="IPR001930">
    <property type="entry name" value="Peptidase_M1"/>
</dbReference>
<dbReference type="PANTHER" id="PTHR11533">
    <property type="entry name" value="PROTEASE M1 ZINC METALLOPROTEASE"/>
    <property type="match status" value="1"/>
</dbReference>
<evidence type="ECO:0000256" key="10">
    <source>
        <dbReference type="ARBA" id="ARBA00023049"/>
    </source>
</evidence>
<evidence type="ECO:0000256" key="3">
    <source>
        <dbReference type="ARBA" id="ARBA00010136"/>
    </source>
</evidence>
<evidence type="ECO:0000313" key="16">
    <source>
        <dbReference type="Proteomes" id="UP001263371"/>
    </source>
</evidence>
<comment type="similarity">
    <text evidence="3">Belongs to the peptidase M1 family.</text>
</comment>
<dbReference type="InterPro" id="IPR045357">
    <property type="entry name" value="Aminopeptidase_N-like_N"/>
</dbReference>
<protein>
    <recommendedName>
        <fullName evidence="5">Aminopeptidase N</fullName>
        <ecNumber evidence="4">3.4.11.2</ecNumber>
    </recommendedName>
    <alternativeName>
        <fullName evidence="11">Alanine aminopeptidase</fullName>
    </alternativeName>
    <alternativeName>
        <fullName evidence="12">Lysyl aminopeptidase</fullName>
    </alternativeName>
</protein>
<dbReference type="InterPro" id="IPR027268">
    <property type="entry name" value="Peptidase_M4/M1_CTD_sf"/>
</dbReference>
<evidence type="ECO:0000259" key="14">
    <source>
        <dbReference type="Pfam" id="PF17900"/>
    </source>
</evidence>
<dbReference type="PRINTS" id="PR00756">
    <property type="entry name" value="ALADIPTASE"/>
</dbReference>
<dbReference type="SUPFAM" id="SSF63737">
    <property type="entry name" value="Leukotriene A4 hydrolase N-terminal domain"/>
    <property type="match status" value="1"/>
</dbReference>
<feature type="domain" description="Peptidase M1 membrane alanine aminopeptidase" evidence="13">
    <location>
        <begin position="246"/>
        <end position="422"/>
    </location>
</feature>
<evidence type="ECO:0000256" key="9">
    <source>
        <dbReference type="ARBA" id="ARBA00022833"/>
    </source>
</evidence>
<name>A0ABU3T8A8_9MICO</name>
<dbReference type="InterPro" id="IPR042097">
    <property type="entry name" value="Aminopeptidase_N-like_N_sf"/>
</dbReference>
<comment type="cofactor">
    <cofactor evidence="2">
        <name>Zn(2+)</name>
        <dbReference type="ChEBI" id="CHEBI:29105"/>
    </cofactor>
</comment>
<keyword evidence="8 15" id="KW-0378">Hydrolase</keyword>
<organism evidence="15 16">
    <name type="scientific">Microbacterium galbum</name>
    <dbReference type="NCBI Taxonomy" id="3075994"/>
    <lineage>
        <taxon>Bacteria</taxon>
        <taxon>Bacillati</taxon>
        <taxon>Actinomycetota</taxon>
        <taxon>Actinomycetes</taxon>
        <taxon>Micrococcales</taxon>
        <taxon>Microbacteriaceae</taxon>
        <taxon>Microbacterium</taxon>
    </lineage>
</organism>
<proteinExistence type="inferred from homology"/>
<comment type="catalytic activity">
    <reaction evidence="1">
        <text>Release of an N-terminal amino acid, Xaa-|-Yaa- from a peptide, amide or arylamide. Xaa is preferably Ala, but may be most amino acids including Pro (slow action). When a terminal hydrophobic residue is followed by a prolyl residue, the two may be released as an intact Xaa-Pro dipeptide.</text>
        <dbReference type="EC" id="3.4.11.2"/>
    </reaction>
</comment>
<gene>
    <name evidence="15" type="ORF">RWH45_10270</name>
</gene>
<evidence type="ECO:0000313" key="15">
    <source>
        <dbReference type="EMBL" id="MDU0367603.1"/>
    </source>
</evidence>
<dbReference type="EMBL" id="JAWDIS010000002">
    <property type="protein sequence ID" value="MDU0367603.1"/>
    <property type="molecule type" value="Genomic_DNA"/>
</dbReference>
<evidence type="ECO:0000256" key="7">
    <source>
        <dbReference type="ARBA" id="ARBA00022723"/>
    </source>
</evidence>
<keyword evidence="6" id="KW-0645">Protease</keyword>
<keyword evidence="15" id="KW-0031">Aminopeptidase</keyword>
<evidence type="ECO:0000256" key="4">
    <source>
        <dbReference type="ARBA" id="ARBA00012564"/>
    </source>
</evidence>
<evidence type="ECO:0000256" key="5">
    <source>
        <dbReference type="ARBA" id="ARBA00015611"/>
    </source>
</evidence>
<dbReference type="Pfam" id="PF01433">
    <property type="entry name" value="Peptidase_M1"/>
    <property type="match status" value="1"/>
</dbReference>